<evidence type="ECO:0000313" key="2">
    <source>
        <dbReference type="Proteomes" id="UP000323733"/>
    </source>
</evidence>
<dbReference type="AlphaFoldDB" id="A0A1I6Z2Y8"/>
<organism evidence="1 2">
    <name type="scientific">Methanosarcina thermophila</name>
    <dbReference type="NCBI Taxonomy" id="2210"/>
    <lineage>
        <taxon>Archaea</taxon>
        <taxon>Methanobacteriati</taxon>
        <taxon>Methanobacteriota</taxon>
        <taxon>Stenosarchaea group</taxon>
        <taxon>Methanomicrobia</taxon>
        <taxon>Methanosarcinales</taxon>
        <taxon>Methanosarcinaceae</taxon>
        <taxon>Methanosarcina</taxon>
    </lineage>
</organism>
<accession>A0A1I6Z2Y8</accession>
<gene>
    <name evidence="1" type="ORF">SAMN02910340_01245</name>
</gene>
<dbReference type="Proteomes" id="UP000323733">
    <property type="component" value="Unassembled WGS sequence"/>
</dbReference>
<protein>
    <submittedName>
        <fullName evidence="1">Uncharacterized protein</fullName>
    </submittedName>
</protein>
<proteinExistence type="predicted"/>
<sequence>MSFWGVPSRAYVNEMRKLIDAEIFVPEYSDVRNGVGALAGNGTKRIGIIVRMLYSGSKYDLKKQKVFLYVPLTEGGIS</sequence>
<name>A0A1I6Z2Y8_METTE</name>
<dbReference type="EMBL" id="FPAO01000004">
    <property type="protein sequence ID" value="SFT57090.1"/>
    <property type="molecule type" value="Genomic_DNA"/>
</dbReference>
<reference evidence="1 2" key="1">
    <citation type="submission" date="2016-10" db="EMBL/GenBank/DDBJ databases">
        <authorList>
            <person name="Varghese N."/>
            <person name="Submissions S."/>
        </authorList>
    </citation>
    <scope>NUCLEOTIDE SEQUENCE [LARGE SCALE GENOMIC DNA]</scope>
    <source>
        <strain evidence="1 2">DSM 11855</strain>
    </source>
</reference>
<keyword evidence="2" id="KW-1185">Reference proteome</keyword>
<evidence type="ECO:0000313" key="1">
    <source>
        <dbReference type="EMBL" id="SFT57090.1"/>
    </source>
</evidence>